<dbReference type="CDD" id="cd04301">
    <property type="entry name" value="NAT_SF"/>
    <property type="match status" value="1"/>
</dbReference>
<dbReference type="EMBL" id="JASJOS010000008">
    <property type="protein sequence ID" value="MDJ1482509.1"/>
    <property type="molecule type" value="Genomic_DNA"/>
</dbReference>
<proteinExistence type="predicted"/>
<evidence type="ECO:0000259" key="1">
    <source>
        <dbReference type="PROSITE" id="PS51186"/>
    </source>
</evidence>
<dbReference type="InterPro" id="IPR016181">
    <property type="entry name" value="Acyl_CoA_acyltransferase"/>
</dbReference>
<accession>A0AAE3UA81</accession>
<dbReference type="AlphaFoldDB" id="A0AAE3UA81"/>
<gene>
    <name evidence="2" type="ORF">QNI16_18545</name>
</gene>
<dbReference type="RefSeq" id="WP_313981745.1">
    <property type="nucleotide sequence ID" value="NZ_JASJOS010000008.1"/>
</dbReference>
<name>A0AAE3UA81_9BACT</name>
<dbReference type="Pfam" id="PF13508">
    <property type="entry name" value="Acetyltransf_7"/>
    <property type="match status" value="1"/>
</dbReference>
<feature type="domain" description="N-acetyltransferase" evidence="1">
    <location>
        <begin position="3"/>
        <end position="154"/>
    </location>
</feature>
<dbReference type="Proteomes" id="UP001241110">
    <property type="component" value="Unassembled WGS sequence"/>
</dbReference>
<evidence type="ECO:0000313" key="2">
    <source>
        <dbReference type="EMBL" id="MDJ1482509.1"/>
    </source>
</evidence>
<dbReference type="GO" id="GO:0016747">
    <property type="term" value="F:acyltransferase activity, transferring groups other than amino-acyl groups"/>
    <property type="evidence" value="ECO:0007669"/>
    <property type="project" value="InterPro"/>
</dbReference>
<reference evidence="2" key="1">
    <citation type="submission" date="2023-05" db="EMBL/GenBank/DDBJ databases">
        <authorList>
            <person name="Zhang X."/>
        </authorList>
    </citation>
    <scope>NUCLEOTIDE SEQUENCE</scope>
    <source>
        <strain evidence="2">YF14B1</strain>
    </source>
</reference>
<sequence>MHITIQKGITDLQKASILKLWNEEYPQKLQYASIAEFDKYLDGLEDKTHFLLREEEEIIGWAATFKRDEQRWFAILISSFVQGKGYGKKLLNALKEHETHLLGWVIDHNKDSKANGMPYYSPLAFYEKNGFVIQPEIRFESEKMSALRIEWKKIASV</sequence>
<dbReference type="PROSITE" id="PS51186">
    <property type="entry name" value="GNAT"/>
    <property type="match status" value="1"/>
</dbReference>
<dbReference type="Gene3D" id="3.40.630.30">
    <property type="match status" value="1"/>
</dbReference>
<evidence type="ECO:0000313" key="3">
    <source>
        <dbReference type="Proteomes" id="UP001241110"/>
    </source>
</evidence>
<organism evidence="2 3">
    <name type="scientific">Xanthocytophaga flava</name>
    <dbReference type="NCBI Taxonomy" id="3048013"/>
    <lineage>
        <taxon>Bacteria</taxon>
        <taxon>Pseudomonadati</taxon>
        <taxon>Bacteroidota</taxon>
        <taxon>Cytophagia</taxon>
        <taxon>Cytophagales</taxon>
        <taxon>Rhodocytophagaceae</taxon>
        <taxon>Xanthocytophaga</taxon>
    </lineage>
</organism>
<dbReference type="SUPFAM" id="SSF55729">
    <property type="entry name" value="Acyl-CoA N-acyltransferases (Nat)"/>
    <property type="match status" value="1"/>
</dbReference>
<protein>
    <submittedName>
        <fullName evidence="2">GNAT family N-acetyltransferase</fullName>
    </submittedName>
</protein>
<dbReference type="InterPro" id="IPR000182">
    <property type="entry name" value="GNAT_dom"/>
</dbReference>
<comment type="caution">
    <text evidence="2">The sequence shown here is derived from an EMBL/GenBank/DDBJ whole genome shotgun (WGS) entry which is preliminary data.</text>
</comment>